<proteinExistence type="predicted"/>
<evidence type="ECO:0000313" key="1">
    <source>
        <dbReference type="EnsemblPlants" id="TuG1812G0200002351.01.T01"/>
    </source>
</evidence>
<reference evidence="2" key="1">
    <citation type="journal article" date="2013" name="Nature">
        <title>Draft genome of the wheat A-genome progenitor Triticum urartu.</title>
        <authorList>
            <person name="Ling H.Q."/>
            <person name="Zhao S."/>
            <person name="Liu D."/>
            <person name="Wang J."/>
            <person name="Sun H."/>
            <person name="Zhang C."/>
            <person name="Fan H."/>
            <person name="Li D."/>
            <person name="Dong L."/>
            <person name="Tao Y."/>
            <person name="Gao C."/>
            <person name="Wu H."/>
            <person name="Li Y."/>
            <person name="Cui Y."/>
            <person name="Guo X."/>
            <person name="Zheng S."/>
            <person name="Wang B."/>
            <person name="Yu K."/>
            <person name="Liang Q."/>
            <person name="Yang W."/>
            <person name="Lou X."/>
            <person name="Chen J."/>
            <person name="Feng M."/>
            <person name="Jian J."/>
            <person name="Zhang X."/>
            <person name="Luo G."/>
            <person name="Jiang Y."/>
            <person name="Liu J."/>
            <person name="Wang Z."/>
            <person name="Sha Y."/>
            <person name="Zhang B."/>
            <person name="Wu H."/>
            <person name="Tang D."/>
            <person name="Shen Q."/>
            <person name="Xue P."/>
            <person name="Zou S."/>
            <person name="Wang X."/>
            <person name="Liu X."/>
            <person name="Wang F."/>
            <person name="Yang Y."/>
            <person name="An X."/>
            <person name="Dong Z."/>
            <person name="Zhang K."/>
            <person name="Zhang X."/>
            <person name="Luo M.C."/>
            <person name="Dvorak J."/>
            <person name="Tong Y."/>
            <person name="Wang J."/>
            <person name="Yang H."/>
            <person name="Li Z."/>
            <person name="Wang D."/>
            <person name="Zhang A."/>
            <person name="Wang J."/>
        </authorList>
    </citation>
    <scope>NUCLEOTIDE SEQUENCE</scope>
    <source>
        <strain evidence="2">cv. G1812</strain>
    </source>
</reference>
<dbReference type="AlphaFoldDB" id="A0A8R7TFY6"/>
<protein>
    <submittedName>
        <fullName evidence="1">Uncharacterized protein</fullName>
    </submittedName>
</protein>
<name>A0A8R7TFY6_TRIUA</name>
<dbReference type="Proteomes" id="UP000015106">
    <property type="component" value="Chromosome 2"/>
</dbReference>
<dbReference type="EnsemblPlants" id="TuG1812G0200002351.01.T01">
    <property type="protein sequence ID" value="TuG1812G0200002351.01.T01"/>
    <property type="gene ID" value="TuG1812G0200002351.01"/>
</dbReference>
<organism evidence="1 2">
    <name type="scientific">Triticum urartu</name>
    <name type="common">Red wild einkorn</name>
    <name type="synonym">Crithodium urartu</name>
    <dbReference type="NCBI Taxonomy" id="4572"/>
    <lineage>
        <taxon>Eukaryota</taxon>
        <taxon>Viridiplantae</taxon>
        <taxon>Streptophyta</taxon>
        <taxon>Embryophyta</taxon>
        <taxon>Tracheophyta</taxon>
        <taxon>Spermatophyta</taxon>
        <taxon>Magnoliopsida</taxon>
        <taxon>Liliopsida</taxon>
        <taxon>Poales</taxon>
        <taxon>Poaceae</taxon>
        <taxon>BOP clade</taxon>
        <taxon>Pooideae</taxon>
        <taxon>Triticodae</taxon>
        <taxon>Triticeae</taxon>
        <taxon>Triticinae</taxon>
        <taxon>Triticum</taxon>
    </lineage>
</organism>
<sequence length="32" mass="3598">MRSGPGAIEVKTANHHLDIYHGHRRTSSSLLR</sequence>
<accession>A0A8R7TFY6</accession>
<keyword evidence="2" id="KW-1185">Reference proteome</keyword>
<reference evidence="1" key="2">
    <citation type="submission" date="2018-03" db="EMBL/GenBank/DDBJ databases">
        <title>The Triticum urartu genome reveals the dynamic nature of wheat genome evolution.</title>
        <authorList>
            <person name="Ling H."/>
            <person name="Ma B."/>
            <person name="Shi X."/>
            <person name="Liu H."/>
            <person name="Dong L."/>
            <person name="Sun H."/>
            <person name="Cao Y."/>
            <person name="Gao Q."/>
            <person name="Zheng S."/>
            <person name="Li Y."/>
            <person name="Yu Y."/>
            <person name="Du H."/>
            <person name="Qi M."/>
            <person name="Li Y."/>
            <person name="Yu H."/>
            <person name="Cui Y."/>
            <person name="Wang N."/>
            <person name="Chen C."/>
            <person name="Wu H."/>
            <person name="Zhao Y."/>
            <person name="Zhang J."/>
            <person name="Li Y."/>
            <person name="Zhou W."/>
            <person name="Zhang B."/>
            <person name="Hu W."/>
            <person name="Eijk M."/>
            <person name="Tang J."/>
            <person name="Witsenboer H."/>
            <person name="Zhao S."/>
            <person name="Li Z."/>
            <person name="Zhang A."/>
            <person name="Wang D."/>
            <person name="Liang C."/>
        </authorList>
    </citation>
    <scope>NUCLEOTIDE SEQUENCE [LARGE SCALE GENOMIC DNA]</scope>
    <source>
        <strain evidence="1">cv. G1812</strain>
    </source>
</reference>
<evidence type="ECO:0000313" key="2">
    <source>
        <dbReference type="Proteomes" id="UP000015106"/>
    </source>
</evidence>
<dbReference type="Gramene" id="TuG1812G0200002351.01.T01">
    <property type="protein sequence ID" value="TuG1812G0200002351.01.T01"/>
    <property type="gene ID" value="TuG1812G0200002351.01"/>
</dbReference>
<reference evidence="1" key="3">
    <citation type="submission" date="2022-06" db="UniProtKB">
        <authorList>
            <consortium name="EnsemblPlants"/>
        </authorList>
    </citation>
    <scope>IDENTIFICATION</scope>
</reference>